<dbReference type="Pfam" id="PF13384">
    <property type="entry name" value="HTH_23"/>
    <property type="match status" value="1"/>
</dbReference>
<dbReference type="EMBL" id="FOLG01000001">
    <property type="protein sequence ID" value="SFB84643.1"/>
    <property type="molecule type" value="Genomic_DNA"/>
</dbReference>
<evidence type="ECO:0000313" key="3">
    <source>
        <dbReference type="Proteomes" id="UP000198728"/>
    </source>
</evidence>
<dbReference type="Pfam" id="PF20057">
    <property type="entry name" value="DUF6456"/>
    <property type="match status" value="1"/>
</dbReference>
<evidence type="ECO:0000259" key="1">
    <source>
        <dbReference type="Pfam" id="PF20057"/>
    </source>
</evidence>
<keyword evidence="3" id="KW-1185">Reference proteome</keyword>
<protein>
    <submittedName>
        <fullName evidence="2">Helix-turn-helix domain-containing protein</fullName>
    </submittedName>
</protein>
<accession>A0A1I1EI73</accession>
<dbReference type="AlphaFoldDB" id="A0A1I1EI73"/>
<dbReference type="Proteomes" id="UP000198728">
    <property type="component" value="Unassembled WGS sequence"/>
</dbReference>
<feature type="domain" description="DUF6456" evidence="1">
    <location>
        <begin position="249"/>
        <end position="385"/>
    </location>
</feature>
<name>A0A1I1EI73_9RHOB</name>
<dbReference type="STRING" id="441112.SAMN04488094_101744"/>
<organism evidence="2 3">
    <name type="scientific">Tropicimonas isoalkanivorans</name>
    <dbReference type="NCBI Taxonomy" id="441112"/>
    <lineage>
        <taxon>Bacteria</taxon>
        <taxon>Pseudomonadati</taxon>
        <taxon>Pseudomonadota</taxon>
        <taxon>Alphaproteobacteria</taxon>
        <taxon>Rhodobacterales</taxon>
        <taxon>Roseobacteraceae</taxon>
        <taxon>Tropicimonas</taxon>
    </lineage>
</organism>
<sequence>MRLTMVSGDFRCMTSEADDDLAGKVPGWVPQAAMHYLRHTEQGVSIREVARAEGCHASTILRRIRRFEQRRDDPLVDEALARLGAEHFRTERRKRTGPEETADMTAYCSLHTDKPTAVCEETTVLREARRILRRLSESGAVLAVAPEMDKAAVLREMPDGRTTRTAVVDRPVAQAFALKEWIASRSSGRVTSYTITAAGRAALKRLLSEEGAGAGFAEAPMPFADQHRDWGQKVVFDDEGEGEPRRRRVRYNMAESPVVQLARRRDKDGTPFLDPEHVAAAERLREDFELAQMGPRVAQNWERFLTGGARGGFGGGDPVSGPEGARDRVARALRELGPGLGDMVLRCCCFLEGLEATERRLGWSARSGKIVLRIALARLARHYEETYGPGRGMIG</sequence>
<dbReference type="InterPro" id="IPR045599">
    <property type="entry name" value="DUF6456"/>
</dbReference>
<evidence type="ECO:0000313" key="2">
    <source>
        <dbReference type="EMBL" id="SFB84643.1"/>
    </source>
</evidence>
<reference evidence="2 3" key="1">
    <citation type="submission" date="2016-10" db="EMBL/GenBank/DDBJ databases">
        <authorList>
            <person name="de Groot N.N."/>
        </authorList>
    </citation>
    <scope>NUCLEOTIDE SEQUENCE [LARGE SCALE GENOMIC DNA]</scope>
    <source>
        <strain evidence="2 3">DSM 19548</strain>
    </source>
</reference>
<gene>
    <name evidence="2" type="ORF">SAMN04488094_101744</name>
</gene>
<proteinExistence type="predicted"/>